<dbReference type="InterPro" id="IPR006311">
    <property type="entry name" value="TAT_signal"/>
</dbReference>
<proteinExistence type="predicted"/>
<dbReference type="AlphaFoldDB" id="A0A857LKG0"/>
<reference evidence="1" key="1">
    <citation type="journal article" date="2021" name="Nat. Microbiol.">
        <title>Cocultivation of an ultrasmall environmental parasitic bacterium with lytic ability against bacteria associated with wastewater foams.</title>
        <authorList>
            <person name="Batinovic S."/>
            <person name="Rose J.J.A."/>
            <person name="Ratcliffe J."/>
            <person name="Seviour R.J."/>
            <person name="Petrovski S."/>
        </authorList>
    </citation>
    <scope>NUCLEOTIDE SEQUENCE</scope>
    <source>
        <strain evidence="1">CON44</strain>
    </source>
</reference>
<organism evidence="1">
    <name type="scientific">Gordonia amarae</name>
    <dbReference type="NCBI Taxonomy" id="36821"/>
    <lineage>
        <taxon>Bacteria</taxon>
        <taxon>Bacillati</taxon>
        <taxon>Actinomycetota</taxon>
        <taxon>Actinomycetes</taxon>
        <taxon>Mycobacteriales</taxon>
        <taxon>Gordoniaceae</taxon>
        <taxon>Gordonia</taxon>
    </lineage>
</organism>
<accession>A0A857LKG0</accession>
<dbReference type="RefSeq" id="WP_005191045.1">
    <property type="nucleotide sequence ID" value="NZ_CP045804.1"/>
</dbReference>
<gene>
    <name evidence="1" type="ORF">GII30_05265</name>
</gene>
<dbReference type="PROSITE" id="PS51318">
    <property type="entry name" value="TAT"/>
    <property type="match status" value="1"/>
</dbReference>
<protein>
    <submittedName>
        <fullName evidence="1">Uncharacterized protein</fullName>
    </submittedName>
</protein>
<name>A0A857LKG0_9ACTN</name>
<sequence>MSIISKRNAVGTLSAAFVAAAATVALGVGSASAAAKDIKVQEPLGGYGTGCTYKVSANVTEAGDAYFYEREKGGEWVELKKAEVKKAGTVSFDWTPKKTGDRELRVAQFFGTGAVTSVKVVKGTDLGSVCLGL</sequence>
<evidence type="ECO:0000313" key="1">
    <source>
        <dbReference type="EMBL" id="QHN38669.1"/>
    </source>
</evidence>
<dbReference type="EMBL" id="CP045810">
    <property type="protein sequence ID" value="QHN38669.1"/>
    <property type="molecule type" value="Genomic_DNA"/>
</dbReference>